<keyword evidence="1 3" id="KW-0378">Hydrolase</keyword>
<sequence>MSDADLGAALDTAVQVGATLVRADLSWDDIQHTGRDDYAWHLFDRVVTAATARGLSVLPVLTATPPWARSPGCADPACGPHDAAQFAAFAAAAATRYAPRGVHDWELWNEPNLTTFWAPAADPVGYAATVKAGAAALHHADPHAFVVMGGLSPDGGSGGGDLAPTVFLAKVADQGATKVVDAIGYHPYSYPYLPSASTSFGTAWEQIDRTKESLRSVLTRTGTPGLPIWLTEVGAPTGGPGAASDGAPGDIGPDTTHVTEGRQAEIAADAVRTAAADPGIGALIWYTDRDNAAATGAGQGTSTEDWYGLRRADGSAKPALAALRAAIAQLRATSSPAASRAASPGAGAGPGSGPPPSLRPASALGTAPGSAASARARRTARRHGDGPPCRGGRRCRHP</sequence>
<dbReference type="AlphaFoldDB" id="A0A7W7R7I4"/>
<dbReference type="SUPFAM" id="SSF51445">
    <property type="entry name" value="(Trans)glycosidases"/>
    <property type="match status" value="1"/>
</dbReference>
<proteinExistence type="inferred from homology"/>
<feature type="compositionally biased region" description="Low complexity" evidence="4">
    <location>
        <begin position="336"/>
        <end position="345"/>
    </location>
</feature>
<evidence type="ECO:0000313" key="6">
    <source>
        <dbReference type="EMBL" id="MBB4926291.1"/>
    </source>
</evidence>
<evidence type="ECO:0000256" key="3">
    <source>
        <dbReference type="RuleBase" id="RU361153"/>
    </source>
</evidence>
<dbReference type="InterPro" id="IPR051923">
    <property type="entry name" value="Glycosyl_Hydrolase_39"/>
</dbReference>
<evidence type="ECO:0000256" key="2">
    <source>
        <dbReference type="ARBA" id="ARBA00023295"/>
    </source>
</evidence>
<evidence type="ECO:0000256" key="1">
    <source>
        <dbReference type="ARBA" id="ARBA00022801"/>
    </source>
</evidence>
<evidence type="ECO:0000256" key="4">
    <source>
        <dbReference type="SAM" id="MobiDB-lite"/>
    </source>
</evidence>
<comment type="caution">
    <text evidence="6">The sequence shown here is derived from an EMBL/GenBank/DDBJ whole genome shotgun (WGS) entry which is preliminary data.</text>
</comment>
<reference evidence="6 7" key="1">
    <citation type="submission" date="2020-08" db="EMBL/GenBank/DDBJ databases">
        <title>Sequencing the genomes of 1000 actinobacteria strains.</title>
        <authorList>
            <person name="Klenk H.-P."/>
        </authorList>
    </citation>
    <scope>NUCLEOTIDE SEQUENCE [LARGE SCALE GENOMIC DNA]</scope>
    <source>
        <strain evidence="6 7">DSM 41654</strain>
    </source>
</reference>
<name>A0A7W7R7I4_KITKI</name>
<dbReference type="Pfam" id="PF00150">
    <property type="entry name" value="Cellulase"/>
    <property type="match status" value="1"/>
</dbReference>
<dbReference type="GO" id="GO:0004553">
    <property type="term" value="F:hydrolase activity, hydrolyzing O-glycosyl compounds"/>
    <property type="evidence" value="ECO:0007669"/>
    <property type="project" value="InterPro"/>
</dbReference>
<dbReference type="PANTHER" id="PTHR12631:SF10">
    <property type="entry name" value="BETA-XYLOSIDASE-LIKE PROTEIN-RELATED"/>
    <property type="match status" value="1"/>
</dbReference>
<gene>
    <name evidence="6" type="ORF">FHR34_005284</name>
</gene>
<keyword evidence="7" id="KW-1185">Reference proteome</keyword>
<evidence type="ECO:0000259" key="5">
    <source>
        <dbReference type="Pfam" id="PF00150"/>
    </source>
</evidence>
<dbReference type="EMBL" id="JACHJV010000001">
    <property type="protein sequence ID" value="MBB4926291.1"/>
    <property type="molecule type" value="Genomic_DNA"/>
</dbReference>
<comment type="similarity">
    <text evidence="3">Belongs to the glycosyl hydrolase 5 (cellulase A) family.</text>
</comment>
<feature type="compositionally biased region" description="Low complexity" evidence="4">
    <location>
        <begin position="359"/>
        <end position="374"/>
    </location>
</feature>
<organism evidence="6 7">
    <name type="scientific">Kitasatospora kifunensis</name>
    <name type="common">Streptomyces kifunensis</name>
    <dbReference type="NCBI Taxonomy" id="58351"/>
    <lineage>
        <taxon>Bacteria</taxon>
        <taxon>Bacillati</taxon>
        <taxon>Actinomycetota</taxon>
        <taxon>Actinomycetes</taxon>
        <taxon>Kitasatosporales</taxon>
        <taxon>Streptomycetaceae</taxon>
        <taxon>Kitasatospora</taxon>
    </lineage>
</organism>
<dbReference type="InterPro" id="IPR001547">
    <property type="entry name" value="Glyco_hydro_5"/>
</dbReference>
<accession>A0A7W7R7I4</accession>
<dbReference type="PANTHER" id="PTHR12631">
    <property type="entry name" value="ALPHA-L-IDURONIDASE"/>
    <property type="match status" value="1"/>
</dbReference>
<evidence type="ECO:0000313" key="7">
    <source>
        <dbReference type="Proteomes" id="UP000540506"/>
    </source>
</evidence>
<feature type="region of interest" description="Disordered" evidence="4">
    <location>
        <begin position="336"/>
        <end position="398"/>
    </location>
</feature>
<feature type="domain" description="Glycoside hydrolase family 5" evidence="5">
    <location>
        <begin position="9"/>
        <end position="236"/>
    </location>
</feature>
<dbReference type="Gene3D" id="3.20.20.80">
    <property type="entry name" value="Glycosidases"/>
    <property type="match status" value="1"/>
</dbReference>
<keyword evidence="2 3" id="KW-0326">Glycosidase</keyword>
<dbReference type="GO" id="GO:0000272">
    <property type="term" value="P:polysaccharide catabolic process"/>
    <property type="evidence" value="ECO:0007669"/>
    <property type="project" value="InterPro"/>
</dbReference>
<dbReference type="InterPro" id="IPR017853">
    <property type="entry name" value="GH"/>
</dbReference>
<protein>
    <recommendedName>
        <fullName evidence="5">Glycoside hydrolase family 5 domain-containing protein</fullName>
    </recommendedName>
</protein>
<dbReference type="Proteomes" id="UP000540506">
    <property type="component" value="Unassembled WGS sequence"/>
</dbReference>